<dbReference type="GO" id="GO:0005829">
    <property type="term" value="C:cytosol"/>
    <property type="evidence" value="ECO:0007669"/>
    <property type="project" value="TreeGrafter"/>
</dbReference>
<evidence type="ECO:0000256" key="1">
    <source>
        <dbReference type="ARBA" id="ARBA00023125"/>
    </source>
</evidence>
<accession>A0A0G0UHN0</accession>
<dbReference type="Proteomes" id="UP000034531">
    <property type="component" value="Unassembled WGS sequence"/>
</dbReference>
<dbReference type="GO" id="GO:0003700">
    <property type="term" value="F:DNA-binding transcription factor activity"/>
    <property type="evidence" value="ECO:0007669"/>
    <property type="project" value="TreeGrafter"/>
</dbReference>
<keyword evidence="1" id="KW-0238">DNA-binding</keyword>
<sequence length="70" mass="7850">MRKSELKALAEKIKKLRKVKRMTQVELAVAIGLSPSYVAAIEQATRQPSLKTLKKLARVLGTRVTDLIDF</sequence>
<dbReference type="EMBL" id="LBYI01000022">
    <property type="protein sequence ID" value="KKR49642.1"/>
    <property type="molecule type" value="Genomic_DNA"/>
</dbReference>
<name>A0A0G0UHN0_9BACT</name>
<reference evidence="3 4" key="1">
    <citation type="journal article" date="2015" name="Nature">
        <title>rRNA introns, odd ribosomes, and small enigmatic genomes across a large radiation of phyla.</title>
        <authorList>
            <person name="Brown C.T."/>
            <person name="Hug L.A."/>
            <person name="Thomas B.C."/>
            <person name="Sharon I."/>
            <person name="Castelle C.J."/>
            <person name="Singh A."/>
            <person name="Wilkins M.J."/>
            <person name="Williams K.H."/>
            <person name="Banfield J.F."/>
        </authorList>
    </citation>
    <scope>NUCLEOTIDE SEQUENCE [LARGE SCALE GENOMIC DNA]</scope>
</reference>
<gene>
    <name evidence="3" type="ORF">UT84_C0022G0005</name>
</gene>
<dbReference type="AlphaFoldDB" id="A0A0G0UHN0"/>
<dbReference type="InterPro" id="IPR050807">
    <property type="entry name" value="TransReg_Diox_bact_type"/>
</dbReference>
<dbReference type="PROSITE" id="PS50943">
    <property type="entry name" value="HTH_CROC1"/>
    <property type="match status" value="1"/>
</dbReference>
<dbReference type="InterPro" id="IPR010982">
    <property type="entry name" value="Lambda_DNA-bd_dom_sf"/>
</dbReference>
<evidence type="ECO:0000259" key="2">
    <source>
        <dbReference type="PROSITE" id="PS50943"/>
    </source>
</evidence>
<dbReference type="GO" id="GO:0003677">
    <property type="term" value="F:DNA binding"/>
    <property type="evidence" value="ECO:0007669"/>
    <property type="project" value="UniProtKB-KW"/>
</dbReference>
<feature type="domain" description="HTH cro/C1-type" evidence="2">
    <location>
        <begin position="13"/>
        <end position="67"/>
    </location>
</feature>
<evidence type="ECO:0000313" key="3">
    <source>
        <dbReference type="EMBL" id="KKR49642.1"/>
    </source>
</evidence>
<comment type="caution">
    <text evidence="3">The sequence shown here is derived from an EMBL/GenBank/DDBJ whole genome shotgun (WGS) entry which is preliminary data.</text>
</comment>
<protein>
    <submittedName>
        <fullName evidence="3">Transcriptional regulator, XRE family</fullName>
    </submittedName>
</protein>
<proteinExistence type="predicted"/>
<dbReference type="SUPFAM" id="SSF47413">
    <property type="entry name" value="lambda repressor-like DNA-binding domains"/>
    <property type="match status" value="1"/>
</dbReference>
<organism evidence="3 4">
    <name type="scientific">Candidatus Curtissbacteria bacterium GW2011_GWA1_40_16</name>
    <dbReference type="NCBI Taxonomy" id="1618405"/>
    <lineage>
        <taxon>Bacteria</taxon>
        <taxon>Candidatus Curtissiibacteriota</taxon>
    </lineage>
</organism>
<dbReference type="Gene3D" id="1.10.260.40">
    <property type="entry name" value="lambda repressor-like DNA-binding domains"/>
    <property type="match status" value="1"/>
</dbReference>
<dbReference type="SMART" id="SM00530">
    <property type="entry name" value="HTH_XRE"/>
    <property type="match status" value="1"/>
</dbReference>
<dbReference type="PANTHER" id="PTHR46797">
    <property type="entry name" value="HTH-TYPE TRANSCRIPTIONAL REGULATOR"/>
    <property type="match status" value="1"/>
</dbReference>
<dbReference type="InterPro" id="IPR001387">
    <property type="entry name" value="Cro/C1-type_HTH"/>
</dbReference>
<dbReference type="CDD" id="cd00093">
    <property type="entry name" value="HTH_XRE"/>
    <property type="match status" value="1"/>
</dbReference>
<dbReference type="PANTHER" id="PTHR46797:SF1">
    <property type="entry name" value="METHYLPHOSPHONATE SYNTHASE"/>
    <property type="match status" value="1"/>
</dbReference>
<dbReference type="Pfam" id="PF01381">
    <property type="entry name" value="HTH_3"/>
    <property type="match status" value="1"/>
</dbReference>
<evidence type="ECO:0000313" key="4">
    <source>
        <dbReference type="Proteomes" id="UP000034531"/>
    </source>
</evidence>